<dbReference type="AlphaFoldDB" id="A0A9D1Q0E1"/>
<evidence type="ECO:0000256" key="8">
    <source>
        <dbReference type="ARBA" id="ARBA00022679"/>
    </source>
</evidence>
<dbReference type="InterPro" id="IPR015422">
    <property type="entry name" value="PyrdxlP-dep_Trfase_small"/>
</dbReference>
<protein>
    <recommendedName>
        <fullName evidence="11">Serine hydroxymethyltransferase</fullName>
        <shortName evidence="11">SHMT</shortName>
        <shortName evidence="11">Serine methylase</shortName>
        <ecNumber evidence="11">2.1.2.1</ecNumber>
    </recommendedName>
</protein>
<dbReference type="GO" id="GO:0030170">
    <property type="term" value="F:pyridoxal phosphate binding"/>
    <property type="evidence" value="ECO:0007669"/>
    <property type="project" value="UniProtKB-UniRule"/>
</dbReference>
<dbReference type="InterPro" id="IPR015424">
    <property type="entry name" value="PyrdxlP-dep_Trfase"/>
</dbReference>
<dbReference type="GO" id="GO:0019264">
    <property type="term" value="P:glycine biosynthetic process from serine"/>
    <property type="evidence" value="ECO:0007669"/>
    <property type="project" value="UniProtKB-UniRule"/>
</dbReference>
<comment type="pathway">
    <text evidence="11">One-carbon metabolism; tetrahydrofolate interconversion.</text>
</comment>
<dbReference type="Gene3D" id="3.40.640.10">
    <property type="entry name" value="Type I PLP-dependent aspartate aminotransferase-like (Major domain)"/>
    <property type="match status" value="1"/>
</dbReference>
<proteinExistence type="inferred from homology"/>
<reference evidence="14" key="1">
    <citation type="journal article" date="2021" name="PeerJ">
        <title>Extensive microbial diversity within the chicken gut microbiome revealed by metagenomics and culture.</title>
        <authorList>
            <person name="Gilroy R."/>
            <person name="Ravi A."/>
            <person name="Getino M."/>
            <person name="Pursley I."/>
            <person name="Horton D.L."/>
            <person name="Alikhan N.F."/>
            <person name="Baker D."/>
            <person name="Gharbi K."/>
            <person name="Hall N."/>
            <person name="Watson M."/>
            <person name="Adriaenssens E.M."/>
            <person name="Foster-Nyarko E."/>
            <person name="Jarju S."/>
            <person name="Secka A."/>
            <person name="Antonio M."/>
            <person name="Oren A."/>
            <person name="Chaudhuri R.R."/>
            <person name="La Ragione R."/>
            <person name="Hildebrand F."/>
            <person name="Pallen M.J."/>
        </authorList>
    </citation>
    <scope>NUCLEOTIDE SEQUENCE</scope>
    <source>
        <strain evidence="14">12435</strain>
    </source>
</reference>
<dbReference type="PROSITE" id="PS00096">
    <property type="entry name" value="SHMT"/>
    <property type="match status" value="1"/>
</dbReference>
<comment type="pathway">
    <text evidence="11">Amino-acid biosynthesis; glycine biosynthesis; glycine from L-serine: step 1/1.</text>
</comment>
<reference evidence="14" key="2">
    <citation type="submission" date="2021-04" db="EMBL/GenBank/DDBJ databases">
        <authorList>
            <person name="Gilroy R."/>
        </authorList>
    </citation>
    <scope>NUCLEOTIDE SEQUENCE</scope>
    <source>
        <strain evidence="14">12435</strain>
    </source>
</reference>
<comment type="caution">
    <text evidence="14">The sequence shown here is derived from an EMBL/GenBank/DDBJ whole genome shotgun (WGS) entry which is preliminary data.</text>
</comment>
<dbReference type="InterPro" id="IPR049943">
    <property type="entry name" value="Ser_HO-MeTrfase-like"/>
</dbReference>
<dbReference type="Proteomes" id="UP000823990">
    <property type="component" value="Unassembled WGS sequence"/>
</dbReference>
<comment type="cofactor">
    <cofactor evidence="1 11 12">
        <name>pyridoxal 5'-phosphate</name>
        <dbReference type="ChEBI" id="CHEBI:597326"/>
    </cofactor>
</comment>
<dbReference type="EC" id="2.1.2.1" evidence="11"/>
<keyword evidence="5 11" id="KW-0963">Cytoplasm</keyword>
<evidence type="ECO:0000256" key="11">
    <source>
        <dbReference type="HAMAP-Rule" id="MF_00051"/>
    </source>
</evidence>
<dbReference type="InterPro" id="IPR015421">
    <property type="entry name" value="PyrdxlP-dep_Trfase_major"/>
</dbReference>
<comment type="subcellular location">
    <subcellularLocation>
        <location evidence="2 11">Cytoplasm</location>
    </subcellularLocation>
</comment>
<keyword evidence="7 11" id="KW-0028">Amino-acid biosynthesis</keyword>
<evidence type="ECO:0000256" key="2">
    <source>
        <dbReference type="ARBA" id="ARBA00004496"/>
    </source>
</evidence>
<feature type="binding site" evidence="11">
    <location>
        <position position="119"/>
    </location>
    <ligand>
        <name>(6S)-5,6,7,8-tetrahydrofolate</name>
        <dbReference type="ChEBI" id="CHEBI:57453"/>
    </ligand>
</feature>
<feature type="modified residue" description="N6-(pyridoxal phosphate)lysine" evidence="11 12">
    <location>
        <position position="228"/>
    </location>
</feature>
<dbReference type="InterPro" id="IPR019798">
    <property type="entry name" value="Ser_HO-MeTrfase_PLP_BS"/>
</dbReference>
<dbReference type="HAMAP" id="MF_00051">
    <property type="entry name" value="SHMT"/>
    <property type="match status" value="1"/>
</dbReference>
<feature type="site" description="Plays an important role in substrate specificity" evidence="11">
    <location>
        <position position="227"/>
    </location>
</feature>
<gene>
    <name evidence="11" type="primary">glyA</name>
    <name evidence="14" type="ORF">H9892_04695</name>
</gene>
<evidence type="ECO:0000256" key="12">
    <source>
        <dbReference type="PIRSR" id="PIRSR000412-50"/>
    </source>
</evidence>
<comment type="catalytic activity">
    <reaction evidence="11">
        <text>(6R)-5,10-methylene-5,6,7,8-tetrahydrofolate + glycine + H2O = (6S)-5,6,7,8-tetrahydrofolate + L-serine</text>
        <dbReference type="Rhea" id="RHEA:15481"/>
        <dbReference type="ChEBI" id="CHEBI:15377"/>
        <dbReference type="ChEBI" id="CHEBI:15636"/>
        <dbReference type="ChEBI" id="CHEBI:33384"/>
        <dbReference type="ChEBI" id="CHEBI:57305"/>
        <dbReference type="ChEBI" id="CHEBI:57453"/>
        <dbReference type="EC" id="2.1.2.1"/>
    </reaction>
</comment>
<organism evidence="14 15">
    <name type="scientific">Candidatus Protoclostridium stercorigallinarum</name>
    <dbReference type="NCBI Taxonomy" id="2838741"/>
    <lineage>
        <taxon>Bacteria</taxon>
        <taxon>Bacillati</taxon>
        <taxon>Bacillota</taxon>
        <taxon>Clostridia</taxon>
        <taxon>Candidatus Protoclostridium</taxon>
    </lineage>
</organism>
<dbReference type="Gene3D" id="3.90.1150.10">
    <property type="entry name" value="Aspartate Aminotransferase, domain 1"/>
    <property type="match status" value="1"/>
</dbReference>
<evidence type="ECO:0000256" key="6">
    <source>
        <dbReference type="ARBA" id="ARBA00022563"/>
    </source>
</evidence>
<sequence length="415" mass="45274">MDLELIGKTDKEVADSMLRELRRQQGNIELIASENFVSRAVMEAVGSHLTNKYAEGYPGKRYYGGCIYVDEVEDLAIERAKKLFGCNYANVQPHSGANANHAAFFALLETGDTYMGMSLACGGHLTHGSPVNYSGKQYNVVPYGLNAETETIDYDEVERLALECKPKLILAGASAYPRVIDFKRFREICDKVGAYFMVDIAHIAGLVVAGEHPSPFPYADVVTTTTHKTLRGPRGGLILSNDEEIAKKINKAIFPGTQGGPLMHVIAGKAVAFKEALSDEFKAYQHQVILNARAMADEFKAQDIDMVSGGTDNHLMLIKLVKNGVTGKELEHLLDECHITVNKNAIPNDPQKPFVTSGIRVGVPAATTRGMKEPEMRTIAKLISKVIKEKDAALGEVSASVAELCGRFPLYPELG</sequence>
<dbReference type="CDD" id="cd00378">
    <property type="entry name" value="SHMT"/>
    <property type="match status" value="1"/>
</dbReference>
<evidence type="ECO:0000313" key="15">
    <source>
        <dbReference type="Proteomes" id="UP000823990"/>
    </source>
</evidence>
<dbReference type="PIRSF" id="PIRSF000412">
    <property type="entry name" value="SHMT"/>
    <property type="match status" value="1"/>
</dbReference>
<dbReference type="EMBL" id="DXHS01000074">
    <property type="protein sequence ID" value="HIW02618.1"/>
    <property type="molecule type" value="Genomic_DNA"/>
</dbReference>
<evidence type="ECO:0000256" key="1">
    <source>
        <dbReference type="ARBA" id="ARBA00001933"/>
    </source>
</evidence>
<keyword evidence="8 11" id="KW-0808">Transferase</keyword>
<feature type="binding site" evidence="11">
    <location>
        <position position="243"/>
    </location>
    <ligand>
        <name>(6S)-5,6,7,8-tetrahydrofolate</name>
        <dbReference type="ChEBI" id="CHEBI:57453"/>
    </ligand>
</feature>
<dbReference type="InterPro" id="IPR039429">
    <property type="entry name" value="SHMT-like_dom"/>
</dbReference>
<dbReference type="FunFam" id="3.40.640.10:FF:000001">
    <property type="entry name" value="Serine hydroxymethyltransferase"/>
    <property type="match status" value="1"/>
</dbReference>
<comment type="similarity">
    <text evidence="3 11">Belongs to the SHMT family.</text>
</comment>
<dbReference type="GO" id="GO:0005829">
    <property type="term" value="C:cytosol"/>
    <property type="evidence" value="ECO:0007669"/>
    <property type="project" value="TreeGrafter"/>
</dbReference>
<dbReference type="Pfam" id="PF00464">
    <property type="entry name" value="SHMT"/>
    <property type="match status" value="1"/>
</dbReference>
<evidence type="ECO:0000313" key="14">
    <source>
        <dbReference type="EMBL" id="HIW02618.1"/>
    </source>
</evidence>
<evidence type="ECO:0000256" key="7">
    <source>
        <dbReference type="ARBA" id="ARBA00022605"/>
    </source>
</evidence>
<dbReference type="SUPFAM" id="SSF53383">
    <property type="entry name" value="PLP-dependent transferases"/>
    <property type="match status" value="1"/>
</dbReference>
<evidence type="ECO:0000256" key="5">
    <source>
        <dbReference type="ARBA" id="ARBA00022490"/>
    </source>
</evidence>
<comment type="function">
    <text evidence="10">Catalyzes the reversible interconversion of serine and glycine with tetrahydrofolate (THF) serving as the one-carbon carrier. This reaction serves as the major source of one-carbon groups required for the biosynthesis of purines, thymidylate, methionine, and other important biomolecules. Also exhibits THF-independent aldolase activity toward beta-hydroxyamino acids, producing glycine and aldehydes, via a retro-aldol mechanism. Thus, is able to catalyze the cleavage of L-allo-threonine.</text>
</comment>
<comment type="caution">
    <text evidence="11">Lacks conserved residue(s) required for the propagation of feature annotation.</text>
</comment>
<dbReference type="PANTHER" id="PTHR11680">
    <property type="entry name" value="SERINE HYDROXYMETHYLTRANSFERASE"/>
    <property type="match status" value="1"/>
</dbReference>
<keyword evidence="9 11" id="KW-0663">Pyridoxal phosphate</keyword>
<dbReference type="GO" id="GO:0004372">
    <property type="term" value="F:glycine hydroxymethyltransferase activity"/>
    <property type="evidence" value="ECO:0007669"/>
    <property type="project" value="UniProtKB-UniRule"/>
</dbReference>
<accession>A0A9D1Q0E1</accession>
<dbReference type="InterPro" id="IPR001085">
    <property type="entry name" value="Ser_HO-MeTrfase"/>
</dbReference>
<evidence type="ECO:0000256" key="9">
    <source>
        <dbReference type="ARBA" id="ARBA00022898"/>
    </source>
</evidence>
<dbReference type="NCBIfam" id="NF000586">
    <property type="entry name" value="PRK00011.1"/>
    <property type="match status" value="1"/>
</dbReference>
<keyword evidence="6 11" id="KW-0554">One-carbon metabolism</keyword>
<name>A0A9D1Q0E1_9FIRM</name>
<evidence type="ECO:0000256" key="3">
    <source>
        <dbReference type="ARBA" id="ARBA00006376"/>
    </source>
</evidence>
<dbReference type="PANTHER" id="PTHR11680:SF35">
    <property type="entry name" value="SERINE HYDROXYMETHYLTRANSFERASE 1"/>
    <property type="match status" value="1"/>
</dbReference>
<feature type="binding site" evidence="11">
    <location>
        <begin position="123"/>
        <end position="125"/>
    </location>
    <ligand>
        <name>(6S)-5,6,7,8-tetrahydrofolate</name>
        <dbReference type="ChEBI" id="CHEBI:57453"/>
    </ligand>
</feature>
<dbReference type="GO" id="GO:0035999">
    <property type="term" value="P:tetrahydrofolate interconversion"/>
    <property type="evidence" value="ECO:0007669"/>
    <property type="project" value="UniProtKB-UniRule"/>
</dbReference>
<evidence type="ECO:0000259" key="13">
    <source>
        <dbReference type="Pfam" id="PF00464"/>
    </source>
</evidence>
<feature type="domain" description="Serine hydroxymethyltransferase-like" evidence="13">
    <location>
        <begin position="8"/>
        <end position="383"/>
    </location>
</feature>
<evidence type="ECO:0000256" key="4">
    <source>
        <dbReference type="ARBA" id="ARBA00011738"/>
    </source>
</evidence>
<evidence type="ECO:0000256" key="10">
    <source>
        <dbReference type="ARBA" id="ARBA00054606"/>
    </source>
</evidence>
<comment type="subunit">
    <text evidence="4 11">Homodimer.</text>
</comment>